<comment type="pathway">
    <text evidence="1">Plant hormone metabolism; auxin biosynthesis.</text>
</comment>
<evidence type="ECO:0000313" key="9">
    <source>
        <dbReference type="EMBL" id="RKH65962.1"/>
    </source>
</evidence>
<dbReference type="InterPro" id="IPR002937">
    <property type="entry name" value="Amino_oxidase"/>
</dbReference>
<dbReference type="Pfam" id="PF01593">
    <property type="entry name" value="Amino_oxidase"/>
    <property type="match status" value="1"/>
</dbReference>
<protein>
    <recommendedName>
        <fullName evidence="4">Tryptophan 2-monooxygenase</fullName>
        <ecNumber evidence="3">1.13.12.3</ecNumber>
    </recommendedName>
</protein>
<dbReference type="GO" id="GO:0050361">
    <property type="term" value="F:tryptophan 2-monooxygenase activity"/>
    <property type="evidence" value="ECO:0007669"/>
    <property type="project" value="UniProtKB-EC"/>
</dbReference>
<dbReference type="GO" id="GO:0009851">
    <property type="term" value="P:auxin biosynthetic process"/>
    <property type="evidence" value="ECO:0007669"/>
    <property type="project" value="UniProtKB-KW"/>
</dbReference>
<dbReference type="SUPFAM" id="SSF54373">
    <property type="entry name" value="FAD-linked reductases, C-terminal domain"/>
    <property type="match status" value="1"/>
</dbReference>
<dbReference type="PANTHER" id="PTHR10742:SF342">
    <property type="entry name" value="AMINE OXIDASE"/>
    <property type="match status" value="1"/>
</dbReference>
<dbReference type="EMBL" id="RAWB01000032">
    <property type="protein sequence ID" value="RKH65962.1"/>
    <property type="molecule type" value="Genomic_DNA"/>
</dbReference>
<dbReference type="AlphaFoldDB" id="A0A3A8QM75"/>
<comment type="similarity">
    <text evidence="2">Belongs to the tryptophan 2-monooxygenase family.</text>
</comment>
<evidence type="ECO:0000256" key="6">
    <source>
        <dbReference type="ARBA" id="ARBA00047321"/>
    </source>
</evidence>
<reference evidence="10" key="1">
    <citation type="submission" date="2018-09" db="EMBL/GenBank/DDBJ databases">
        <authorList>
            <person name="Livingstone P.G."/>
            <person name="Whitworth D.E."/>
        </authorList>
    </citation>
    <scope>NUCLEOTIDE SEQUENCE [LARGE SCALE GENOMIC DNA]</scope>
    <source>
        <strain evidence="10">CA051B</strain>
    </source>
</reference>
<dbReference type="InterPro" id="IPR036188">
    <property type="entry name" value="FAD/NAD-bd_sf"/>
</dbReference>
<gene>
    <name evidence="9" type="ORF">D7V93_05115</name>
</gene>
<dbReference type="GO" id="GO:0009063">
    <property type="term" value="P:amino acid catabolic process"/>
    <property type="evidence" value="ECO:0007669"/>
    <property type="project" value="TreeGrafter"/>
</dbReference>
<dbReference type="InterPro" id="IPR050281">
    <property type="entry name" value="Flavin_monoamine_oxidase"/>
</dbReference>
<feature type="region of interest" description="Disordered" evidence="7">
    <location>
        <begin position="583"/>
        <end position="602"/>
    </location>
</feature>
<sequence>MSHVLQTGLRRGVRPAGLYGFDLPGAHPPRGGGGLSVDSTGPDEEVDVAIVGGGVGGCYLGYRLAHEGRAGLKLGLYEASGRIGGRLWSVELPGLPGVRAELGGMRFHAQLHLVADLIRHLGLGSQVEDFHFGQPENPTYVRGHRFRQRELTAEALARNPGALPYRLRSSEQGLGPAELEARVVEAALPGFTALRTRYHEAFDGQRWDEAAALAEEYARRKDEARVDGAPLHELSWWTVLTLVLGQEALQLLQDTGGYDGLAANGNAADWLEVLFQAPPSGRYQCLTGGFDALPRALHERYLAAGGASRLFHRLRRIDRTVGPEGGRAYALTFECHDGSGGAAERFRRVRARCVLLALPQQALTRLEPDTFLLQDRALRRSLEAVRGVAAVKLFLAYPFPWWERTGASKGRGTTDLPLRQLWYWRGGASRPGLLLAAYASGTDAEYWSSLRSGEPFPDAPGSSGPASLPAEAPASRRMVERAHAQLLELHGTAEAPRPIAARCQDWSEAPHGAGWHVWREHVVSREIIPAIRRPLPDEEVFIVSDCWSHDPGSVHGSLGVAECTLQDHLGLAWPSWLRREGTRLGPRGTKAGPFSEGGTPWR</sequence>
<dbReference type="Gene3D" id="3.50.50.60">
    <property type="entry name" value="FAD/NAD(P)-binding domain"/>
    <property type="match status" value="1"/>
</dbReference>
<evidence type="ECO:0000256" key="4">
    <source>
        <dbReference type="ARBA" id="ARBA00017871"/>
    </source>
</evidence>
<organism evidence="9 10">
    <name type="scientific">Corallococcus llansteffanensis</name>
    <dbReference type="NCBI Taxonomy" id="2316731"/>
    <lineage>
        <taxon>Bacteria</taxon>
        <taxon>Pseudomonadati</taxon>
        <taxon>Myxococcota</taxon>
        <taxon>Myxococcia</taxon>
        <taxon>Myxococcales</taxon>
        <taxon>Cystobacterineae</taxon>
        <taxon>Myxococcaceae</taxon>
        <taxon>Corallococcus</taxon>
    </lineage>
</organism>
<dbReference type="EC" id="1.13.12.3" evidence="3"/>
<dbReference type="PANTHER" id="PTHR10742">
    <property type="entry name" value="FLAVIN MONOAMINE OXIDASE"/>
    <property type="match status" value="1"/>
</dbReference>
<evidence type="ECO:0000256" key="1">
    <source>
        <dbReference type="ARBA" id="ARBA00004814"/>
    </source>
</evidence>
<name>A0A3A8QM75_9BACT</name>
<evidence type="ECO:0000256" key="2">
    <source>
        <dbReference type="ARBA" id="ARBA00005833"/>
    </source>
</evidence>
<comment type="caution">
    <text evidence="9">The sequence shown here is derived from an EMBL/GenBank/DDBJ whole genome shotgun (WGS) entry which is preliminary data.</text>
</comment>
<dbReference type="Proteomes" id="UP000272888">
    <property type="component" value="Unassembled WGS sequence"/>
</dbReference>
<keyword evidence="5" id="KW-0073">Auxin biosynthesis</keyword>
<accession>A0A3A8QM75</accession>
<proteinExistence type="inferred from homology"/>
<dbReference type="SUPFAM" id="SSF51905">
    <property type="entry name" value="FAD/NAD(P)-binding domain"/>
    <property type="match status" value="1"/>
</dbReference>
<evidence type="ECO:0000256" key="3">
    <source>
        <dbReference type="ARBA" id="ARBA00012535"/>
    </source>
</evidence>
<evidence type="ECO:0000256" key="7">
    <source>
        <dbReference type="SAM" id="MobiDB-lite"/>
    </source>
</evidence>
<comment type="catalytic activity">
    <reaction evidence="6">
        <text>L-tryptophan + O2 = indole-3-acetamide + CO2 + H2O</text>
        <dbReference type="Rhea" id="RHEA:16165"/>
        <dbReference type="ChEBI" id="CHEBI:15377"/>
        <dbReference type="ChEBI" id="CHEBI:15379"/>
        <dbReference type="ChEBI" id="CHEBI:16031"/>
        <dbReference type="ChEBI" id="CHEBI:16526"/>
        <dbReference type="ChEBI" id="CHEBI:57912"/>
        <dbReference type="EC" id="1.13.12.3"/>
    </reaction>
</comment>
<keyword evidence="10" id="KW-1185">Reference proteome</keyword>
<dbReference type="GO" id="GO:0001716">
    <property type="term" value="F:L-amino-acid oxidase activity"/>
    <property type="evidence" value="ECO:0007669"/>
    <property type="project" value="TreeGrafter"/>
</dbReference>
<evidence type="ECO:0000256" key="5">
    <source>
        <dbReference type="ARBA" id="ARBA00023070"/>
    </source>
</evidence>
<dbReference type="Gene3D" id="3.90.660.10">
    <property type="match status" value="2"/>
</dbReference>
<evidence type="ECO:0000313" key="10">
    <source>
        <dbReference type="Proteomes" id="UP000272888"/>
    </source>
</evidence>
<evidence type="ECO:0000259" key="8">
    <source>
        <dbReference type="Pfam" id="PF01593"/>
    </source>
</evidence>
<feature type="domain" description="Amine oxidase" evidence="8">
    <location>
        <begin position="69"/>
        <end position="451"/>
    </location>
</feature>